<dbReference type="Pfam" id="PF02634">
    <property type="entry name" value="FdhD-NarQ"/>
    <property type="match status" value="1"/>
</dbReference>
<sequence>MEPEITASRAIVRYTKGKPQHVRDLIVSEYALTIKVNGSELVTMVCTPDHIEDLVVGYLLSEGLIRRYSDIKRMRIDWKQGFAYVESDRVNPLFSDLKQKRYVTSCCGGSREGFVFAQDALLTKQLNKQTVHLSPDDCMAFMNQLQESADTFKQTGGVHNTALCNTQGMLINRMDIGRHNALDKLYGYCVRHQLPLTGTFLVFSGRISSEILLKAAKIGCEVLLSKSAPTERAIELAEQLGITTVGFIRNQSFNVYTCPERIG</sequence>
<feature type="active site" description="Cysteine persulfide intermediate" evidence="3">
    <location>
        <position position="107"/>
    </location>
</feature>
<evidence type="ECO:0000313" key="5">
    <source>
        <dbReference type="Proteomes" id="UP001418796"/>
    </source>
</evidence>
<dbReference type="HAMAP" id="MF_00187">
    <property type="entry name" value="FdhD"/>
    <property type="match status" value="1"/>
</dbReference>
<evidence type="ECO:0000256" key="2">
    <source>
        <dbReference type="ARBA" id="ARBA00023150"/>
    </source>
</evidence>
<dbReference type="InterPro" id="IPR003786">
    <property type="entry name" value="FdhD"/>
</dbReference>
<dbReference type="PIRSF" id="PIRSF015626">
    <property type="entry name" value="FdhD"/>
    <property type="match status" value="1"/>
</dbReference>
<protein>
    <recommendedName>
        <fullName evidence="3">Sulfur carrier protein FdhD</fullName>
    </recommendedName>
</protein>
<dbReference type="InterPro" id="IPR016193">
    <property type="entry name" value="Cytidine_deaminase-like"/>
</dbReference>
<accession>A0ABU9VJH5</accession>
<evidence type="ECO:0000256" key="3">
    <source>
        <dbReference type="HAMAP-Rule" id="MF_00187"/>
    </source>
</evidence>
<dbReference type="NCBIfam" id="TIGR00129">
    <property type="entry name" value="fdhD_narQ"/>
    <property type="match status" value="1"/>
</dbReference>
<dbReference type="Proteomes" id="UP001418796">
    <property type="component" value="Unassembled WGS sequence"/>
</dbReference>
<evidence type="ECO:0000256" key="1">
    <source>
        <dbReference type="ARBA" id="ARBA00022490"/>
    </source>
</evidence>
<comment type="similarity">
    <text evidence="3">Belongs to the FdhD family.</text>
</comment>
<dbReference type="EMBL" id="JBCITK010000001">
    <property type="protein sequence ID" value="MEN0644047.1"/>
    <property type="molecule type" value="Genomic_DNA"/>
</dbReference>
<dbReference type="RefSeq" id="WP_203087432.1">
    <property type="nucleotide sequence ID" value="NZ_JAEUZA010000001.1"/>
</dbReference>
<dbReference type="SUPFAM" id="SSF53927">
    <property type="entry name" value="Cytidine deaminase-like"/>
    <property type="match status" value="1"/>
</dbReference>
<reference evidence="4 5" key="1">
    <citation type="submission" date="2024-03" db="EMBL/GenBank/DDBJ databases">
        <title>Bacilli Hybrid Assemblies.</title>
        <authorList>
            <person name="Kovac J."/>
        </authorList>
    </citation>
    <scope>NUCLEOTIDE SEQUENCE [LARGE SCALE GENOMIC DNA]</scope>
    <source>
        <strain evidence="4 5">FSL R7-0666</strain>
    </source>
</reference>
<name>A0ABU9VJH5_9BACI</name>
<keyword evidence="1 3" id="KW-0963">Cytoplasm</keyword>
<dbReference type="PANTHER" id="PTHR30592:SF1">
    <property type="entry name" value="SULFUR CARRIER PROTEIN FDHD"/>
    <property type="match status" value="1"/>
</dbReference>
<dbReference type="PANTHER" id="PTHR30592">
    <property type="entry name" value="FORMATE DEHYDROGENASE"/>
    <property type="match status" value="1"/>
</dbReference>
<keyword evidence="2 3" id="KW-0501">Molybdenum cofactor biosynthesis</keyword>
<comment type="function">
    <text evidence="3">Required for formate dehydrogenase (FDH) activity. Acts as a sulfur carrier protein that transfers sulfur from IscS to the molybdenum cofactor prior to its insertion into FDH.</text>
</comment>
<dbReference type="Gene3D" id="3.10.20.10">
    <property type="match status" value="1"/>
</dbReference>
<gene>
    <name evidence="3 4" type="primary">fdhD</name>
    <name evidence="4" type="ORF">MKY91_12870</name>
</gene>
<comment type="subcellular location">
    <subcellularLocation>
        <location evidence="3">Cytoplasm</location>
    </subcellularLocation>
</comment>
<evidence type="ECO:0000313" key="4">
    <source>
        <dbReference type="EMBL" id="MEN0644047.1"/>
    </source>
</evidence>
<organism evidence="4 5">
    <name type="scientific">Alkalicoccobacillus gibsonii</name>
    <dbReference type="NCBI Taxonomy" id="79881"/>
    <lineage>
        <taxon>Bacteria</taxon>
        <taxon>Bacillati</taxon>
        <taxon>Bacillota</taxon>
        <taxon>Bacilli</taxon>
        <taxon>Bacillales</taxon>
        <taxon>Bacillaceae</taxon>
        <taxon>Alkalicoccobacillus</taxon>
    </lineage>
</organism>
<dbReference type="Gene3D" id="3.40.140.10">
    <property type="entry name" value="Cytidine Deaminase, domain 2"/>
    <property type="match status" value="1"/>
</dbReference>
<comment type="caution">
    <text evidence="3">Lacks conserved residue(s) required for the propagation of feature annotation.</text>
</comment>
<comment type="caution">
    <text evidence="4">The sequence shown here is derived from an EMBL/GenBank/DDBJ whole genome shotgun (WGS) entry which is preliminary data.</text>
</comment>
<keyword evidence="5" id="KW-1185">Reference proteome</keyword>
<proteinExistence type="inferred from homology"/>